<dbReference type="InterPro" id="IPR029044">
    <property type="entry name" value="Nucleotide-diphossugar_trans"/>
</dbReference>
<organism evidence="3 4">
    <name type="scientific">Rhodoplanes roseus</name>
    <dbReference type="NCBI Taxonomy" id="29409"/>
    <lineage>
        <taxon>Bacteria</taxon>
        <taxon>Pseudomonadati</taxon>
        <taxon>Pseudomonadota</taxon>
        <taxon>Alphaproteobacteria</taxon>
        <taxon>Hyphomicrobiales</taxon>
        <taxon>Nitrobacteraceae</taxon>
        <taxon>Rhodoplanes</taxon>
    </lineage>
</organism>
<keyword evidence="4" id="KW-1185">Reference proteome</keyword>
<evidence type="ECO:0000313" key="4">
    <source>
        <dbReference type="Proteomes" id="UP000249130"/>
    </source>
</evidence>
<dbReference type="InterPro" id="IPR050834">
    <property type="entry name" value="Glycosyltransf_2"/>
</dbReference>
<dbReference type="PANTHER" id="PTHR43685:SF2">
    <property type="entry name" value="GLYCOSYLTRANSFERASE 2-LIKE DOMAIN-CONTAINING PROTEIN"/>
    <property type="match status" value="1"/>
</dbReference>
<gene>
    <name evidence="3" type="ORF">CH341_19765</name>
</gene>
<dbReference type="InterPro" id="IPR001173">
    <property type="entry name" value="Glyco_trans_2-like"/>
</dbReference>
<evidence type="ECO:0000259" key="2">
    <source>
        <dbReference type="Pfam" id="PF00535"/>
    </source>
</evidence>
<dbReference type="CDD" id="cd00761">
    <property type="entry name" value="Glyco_tranf_GTA_type"/>
    <property type="match status" value="1"/>
</dbReference>
<dbReference type="OrthoDB" id="9801954at2"/>
<comment type="caution">
    <text evidence="3">The sequence shown here is derived from an EMBL/GenBank/DDBJ whole genome shotgun (WGS) entry which is preliminary data.</text>
</comment>
<dbReference type="AlphaFoldDB" id="A0A327KVZ9"/>
<evidence type="ECO:0000256" key="1">
    <source>
        <dbReference type="SAM" id="MobiDB-lite"/>
    </source>
</evidence>
<dbReference type="PANTHER" id="PTHR43685">
    <property type="entry name" value="GLYCOSYLTRANSFERASE"/>
    <property type="match status" value="1"/>
</dbReference>
<dbReference type="Pfam" id="PF00535">
    <property type="entry name" value="Glycos_transf_2"/>
    <property type="match status" value="1"/>
</dbReference>
<protein>
    <recommendedName>
        <fullName evidence="2">Glycosyltransferase 2-like domain-containing protein</fullName>
    </recommendedName>
</protein>
<proteinExistence type="predicted"/>
<dbReference type="SUPFAM" id="SSF53448">
    <property type="entry name" value="Nucleotide-diphospho-sugar transferases"/>
    <property type="match status" value="1"/>
</dbReference>
<feature type="compositionally biased region" description="Polar residues" evidence="1">
    <location>
        <begin position="345"/>
        <end position="360"/>
    </location>
</feature>
<accession>A0A327KVZ9</accession>
<feature type="compositionally biased region" description="Basic and acidic residues" evidence="1">
    <location>
        <begin position="7"/>
        <end position="20"/>
    </location>
</feature>
<feature type="region of interest" description="Disordered" evidence="1">
    <location>
        <begin position="1"/>
        <end position="33"/>
    </location>
</feature>
<name>A0A327KVZ9_9BRAD</name>
<dbReference type="Gene3D" id="3.90.550.10">
    <property type="entry name" value="Spore Coat Polysaccharide Biosynthesis Protein SpsA, Chain A"/>
    <property type="match status" value="1"/>
</dbReference>
<evidence type="ECO:0000313" key="3">
    <source>
        <dbReference type="EMBL" id="RAI42387.1"/>
    </source>
</evidence>
<dbReference type="Proteomes" id="UP000249130">
    <property type="component" value="Unassembled WGS sequence"/>
</dbReference>
<reference evidence="3 4" key="1">
    <citation type="submission" date="2017-07" db="EMBL/GenBank/DDBJ databases">
        <title>Draft Genome Sequences of Select Purple Nonsulfur Bacteria.</title>
        <authorList>
            <person name="Lasarre B."/>
            <person name="Mckinlay J.B."/>
        </authorList>
    </citation>
    <scope>NUCLEOTIDE SEQUENCE [LARGE SCALE GENOMIC DNA]</scope>
    <source>
        <strain evidence="3 4">DSM 5909</strain>
    </source>
</reference>
<dbReference type="EMBL" id="NPEX01000158">
    <property type="protein sequence ID" value="RAI42387.1"/>
    <property type="molecule type" value="Genomic_DNA"/>
</dbReference>
<feature type="region of interest" description="Disordered" evidence="1">
    <location>
        <begin position="337"/>
        <end position="360"/>
    </location>
</feature>
<feature type="domain" description="Glycosyltransferase 2-like" evidence="2">
    <location>
        <begin position="62"/>
        <end position="187"/>
    </location>
</feature>
<sequence length="360" mass="39121">MAAARGRRAEERRPAGESKGIRASGRTCGSSRVNGRWLVSRPWSAGTTTPRQQGEGATRFLSLIVGTVGRADTLRRLLDSLAGQSEPEFEVIVVDQNDAIDISPITDAYRGDLDIRRVEAPRGLSRARNIGLQHARGIVVGFPDDDCWYGPHVVARVRRAFSDDRTAVLTGRTVASDGLDSVSPHRLESGPVDRSNVFVSGNSNTLFCRRRVFETVGGFDEALGVGAATPYQSGEETDFLLRCLAHRIRVDYDRDLVVHHCHIRNASSAQTRRARVYSQGYGRLLRVHGFGLTYLGAGVGRSLGRGILCFVTGDLDGARSRVHWAQGALVGYLSGRRSVPDHSSSEGQLTSGRSPAGQTR</sequence>